<dbReference type="EMBL" id="JBELOE010000061">
    <property type="protein sequence ID" value="MER2490604.1"/>
    <property type="molecule type" value="Genomic_DNA"/>
</dbReference>
<feature type="domain" description="Carrier" evidence="1">
    <location>
        <begin position="2"/>
        <end position="80"/>
    </location>
</feature>
<protein>
    <submittedName>
        <fullName evidence="2">Acyl carrier protein</fullName>
    </submittedName>
</protein>
<sequence>MKITVIELKNILSSELEKGALDHIDESTNLEHFGLDSVGFFTMIYKIEDACNIEFDEETLDQLTLKSTLGDLLSVITAKGVEVVPA</sequence>
<proteinExistence type="predicted"/>
<dbReference type="SUPFAM" id="SSF47336">
    <property type="entry name" value="ACP-like"/>
    <property type="match status" value="1"/>
</dbReference>
<name>A0ABV1RCF6_9ALTE</name>
<dbReference type="Pfam" id="PF00550">
    <property type="entry name" value="PP-binding"/>
    <property type="match status" value="1"/>
</dbReference>
<organism evidence="2 3">
    <name type="scientific">Catenovulum sediminis</name>
    <dbReference type="NCBI Taxonomy" id="1740262"/>
    <lineage>
        <taxon>Bacteria</taxon>
        <taxon>Pseudomonadati</taxon>
        <taxon>Pseudomonadota</taxon>
        <taxon>Gammaproteobacteria</taxon>
        <taxon>Alteromonadales</taxon>
        <taxon>Alteromonadaceae</taxon>
        <taxon>Catenovulum</taxon>
    </lineage>
</organism>
<dbReference type="InterPro" id="IPR009081">
    <property type="entry name" value="PP-bd_ACP"/>
</dbReference>
<evidence type="ECO:0000313" key="2">
    <source>
        <dbReference type="EMBL" id="MER2490604.1"/>
    </source>
</evidence>
<dbReference type="RefSeq" id="WP_143871833.1">
    <property type="nucleotide sequence ID" value="NZ_CP041660.1"/>
</dbReference>
<reference evidence="2 3" key="1">
    <citation type="submission" date="2024-06" db="EMBL/GenBank/DDBJ databases">
        <authorList>
            <person name="Chen R.Y."/>
        </authorList>
    </citation>
    <scope>NUCLEOTIDE SEQUENCE [LARGE SCALE GENOMIC DNA]</scope>
    <source>
        <strain evidence="2 3">D2</strain>
    </source>
</reference>
<evidence type="ECO:0000313" key="3">
    <source>
        <dbReference type="Proteomes" id="UP001467690"/>
    </source>
</evidence>
<dbReference type="InterPro" id="IPR036736">
    <property type="entry name" value="ACP-like_sf"/>
</dbReference>
<evidence type="ECO:0000259" key="1">
    <source>
        <dbReference type="PROSITE" id="PS50075"/>
    </source>
</evidence>
<comment type="caution">
    <text evidence="2">The sequence shown here is derived from an EMBL/GenBank/DDBJ whole genome shotgun (WGS) entry which is preliminary data.</text>
</comment>
<dbReference type="PROSITE" id="PS50075">
    <property type="entry name" value="CARRIER"/>
    <property type="match status" value="1"/>
</dbReference>
<keyword evidence="3" id="KW-1185">Reference proteome</keyword>
<dbReference type="Proteomes" id="UP001467690">
    <property type="component" value="Unassembled WGS sequence"/>
</dbReference>
<dbReference type="Gene3D" id="1.10.1200.10">
    <property type="entry name" value="ACP-like"/>
    <property type="match status" value="1"/>
</dbReference>
<accession>A0ABV1RCF6</accession>
<gene>
    <name evidence="2" type="ORF">ABS311_01725</name>
</gene>